<evidence type="ECO:0000313" key="3">
    <source>
        <dbReference type="EMBL" id="CAL6081600.1"/>
    </source>
</evidence>
<dbReference type="EMBL" id="CAXDID020000353">
    <property type="protein sequence ID" value="CAL6081600.1"/>
    <property type="molecule type" value="Genomic_DNA"/>
</dbReference>
<protein>
    <submittedName>
        <fullName evidence="3">Hypothetical_protein</fullName>
    </submittedName>
</protein>
<reference evidence="3 4" key="2">
    <citation type="submission" date="2024-07" db="EMBL/GenBank/DDBJ databases">
        <authorList>
            <person name="Akdeniz Z."/>
        </authorList>
    </citation>
    <scope>NUCLEOTIDE SEQUENCE [LARGE SCALE GENOMIC DNA]</scope>
</reference>
<feature type="compositionally biased region" description="Low complexity" evidence="1">
    <location>
        <begin position="133"/>
        <end position="148"/>
    </location>
</feature>
<accession>A0AA86S5C2</accession>
<sequence>MACSSNCNNVVLKSEQILLEQWQLIQFAHQQLLYAVLYLFSFTSTQRIPESVAACSIGEDGFALVFGCLLTVLNPAHSSRAFCHGRIVLRSSDSGPRSPADGSPLRETAGALWNSSLATGKKAGTARKRKRSAQPVPAQPPSAVLEVA</sequence>
<keyword evidence="4" id="KW-1185">Reference proteome</keyword>
<evidence type="ECO:0000313" key="2">
    <source>
        <dbReference type="EMBL" id="CAI9978320.1"/>
    </source>
</evidence>
<proteinExistence type="predicted"/>
<evidence type="ECO:0000256" key="1">
    <source>
        <dbReference type="SAM" id="MobiDB-lite"/>
    </source>
</evidence>
<dbReference type="EMBL" id="CATOUU010001184">
    <property type="protein sequence ID" value="CAI9978320.1"/>
    <property type="molecule type" value="Genomic_DNA"/>
</dbReference>
<name>A0AA86S5C2_9EUKA</name>
<feature type="region of interest" description="Disordered" evidence="1">
    <location>
        <begin position="117"/>
        <end position="148"/>
    </location>
</feature>
<reference evidence="2" key="1">
    <citation type="submission" date="2023-06" db="EMBL/GenBank/DDBJ databases">
        <authorList>
            <person name="Kurt Z."/>
        </authorList>
    </citation>
    <scope>NUCLEOTIDE SEQUENCE</scope>
</reference>
<organism evidence="2">
    <name type="scientific">Hexamita inflata</name>
    <dbReference type="NCBI Taxonomy" id="28002"/>
    <lineage>
        <taxon>Eukaryota</taxon>
        <taxon>Metamonada</taxon>
        <taxon>Diplomonadida</taxon>
        <taxon>Hexamitidae</taxon>
        <taxon>Hexamitinae</taxon>
        <taxon>Hexamita</taxon>
    </lineage>
</organism>
<dbReference type="AlphaFoldDB" id="A0AA86S5C2"/>
<comment type="caution">
    <text evidence="2">The sequence shown here is derived from an EMBL/GenBank/DDBJ whole genome shotgun (WGS) entry which is preliminary data.</text>
</comment>
<evidence type="ECO:0000313" key="4">
    <source>
        <dbReference type="Proteomes" id="UP001642409"/>
    </source>
</evidence>
<dbReference type="Proteomes" id="UP001642409">
    <property type="component" value="Unassembled WGS sequence"/>
</dbReference>
<gene>
    <name evidence="3" type="ORF">HINF_LOCUS60422</name>
    <name evidence="2" type="ORF">HINF_LOCUS65965</name>
</gene>